<organism evidence="4 5">
    <name type="scientific">Hymenobacter aerilatus</name>
    <dbReference type="NCBI Taxonomy" id="2932251"/>
    <lineage>
        <taxon>Bacteria</taxon>
        <taxon>Pseudomonadati</taxon>
        <taxon>Bacteroidota</taxon>
        <taxon>Cytophagia</taxon>
        <taxon>Cytophagales</taxon>
        <taxon>Hymenobacteraceae</taxon>
        <taxon>Hymenobacter</taxon>
    </lineage>
</organism>
<dbReference type="PANTHER" id="PTHR43265">
    <property type="entry name" value="ESTERASE ESTD"/>
    <property type="match status" value="1"/>
</dbReference>
<accession>A0A8T9STG4</accession>
<dbReference type="Proteomes" id="UP000829925">
    <property type="component" value="Chromosome"/>
</dbReference>
<feature type="chain" id="PRO_5035803217" evidence="2">
    <location>
        <begin position="22"/>
        <end position="482"/>
    </location>
</feature>
<evidence type="ECO:0000259" key="3">
    <source>
        <dbReference type="Pfam" id="PF02129"/>
    </source>
</evidence>
<dbReference type="AlphaFoldDB" id="A0A8T9STG4"/>
<evidence type="ECO:0000256" key="1">
    <source>
        <dbReference type="SAM" id="MobiDB-lite"/>
    </source>
</evidence>
<dbReference type="PANTHER" id="PTHR43265:SF1">
    <property type="entry name" value="ESTERASE ESTD"/>
    <property type="match status" value="1"/>
</dbReference>
<keyword evidence="5" id="KW-1185">Reference proteome</keyword>
<protein>
    <submittedName>
        <fullName evidence="4">Alpha/beta fold hydrolase</fullName>
    </submittedName>
</protein>
<evidence type="ECO:0000313" key="5">
    <source>
        <dbReference type="Proteomes" id="UP000829925"/>
    </source>
</evidence>
<feature type="domain" description="Xaa-Pro dipeptidyl-peptidase-like" evidence="3">
    <location>
        <begin position="167"/>
        <end position="415"/>
    </location>
</feature>
<gene>
    <name evidence="4" type="ORF">MUN82_15365</name>
</gene>
<keyword evidence="4" id="KW-0378">Hydrolase</keyword>
<evidence type="ECO:0000256" key="2">
    <source>
        <dbReference type="SAM" id="SignalP"/>
    </source>
</evidence>
<dbReference type="InterPro" id="IPR000383">
    <property type="entry name" value="Xaa-Pro-like_dom"/>
</dbReference>
<dbReference type="EMBL" id="CP095053">
    <property type="protein sequence ID" value="UOR04314.1"/>
    <property type="molecule type" value="Genomic_DNA"/>
</dbReference>
<feature type="signal peptide" evidence="2">
    <location>
        <begin position="1"/>
        <end position="21"/>
    </location>
</feature>
<feature type="region of interest" description="Disordered" evidence="1">
    <location>
        <begin position="121"/>
        <end position="148"/>
    </location>
</feature>
<reference evidence="4 5" key="1">
    <citation type="submission" date="2022-04" db="EMBL/GenBank/DDBJ databases">
        <title>Hymenobacter sp. isolated from the air.</title>
        <authorList>
            <person name="Won M."/>
            <person name="Lee C.-M."/>
            <person name="Woen H.-Y."/>
            <person name="Kwon S.-W."/>
        </authorList>
    </citation>
    <scope>NUCLEOTIDE SEQUENCE [LARGE SCALE GENOMIC DNA]</scope>
    <source>
        <strain evidence="5">5413 J-13</strain>
    </source>
</reference>
<dbReference type="RefSeq" id="WP_245091841.1">
    <property type="nucleotide sequence ID" value="NZ_CP095053.1"/>
</dbReference>
<evidence type="ECO:0000313" key="4">
    <source>
        <dbReference type="EMBL" id="UOR04314.1"/>
    </source>
</evidence>
<dbReference type="Pfam" id="PF02129">
    <property type="entry name" value="Peptidase_S15"/>
    <property type="match status" value="1"/>
</dbReference>
<dbReference type="InterPro" id="IPR029058">
    <property type="entry name" value="AB_hydrolase_fold"/>
</dbReference>
<name>A0A8T9STG4_9BACT</name>
<dbReference type="GO" id="GO:0052689">
    <property type="term" value="F:carboxylic ester hydrolase activity"/>
    <property type="evidence" value="ECO:0007669"/>
    <property type="project" value="TreeGrafter"/>
</dbReference>
<keyword evidence="2" id="KW-0732">Signal</keyword>
<feature type="compositionally biased region" description="Low complexity" evidence="1">
    <location>
        <begin position="123"/>
        <end position="136"/>
    </location>
</feature>
<sequence>MRFSSFGSLLVALLGAYSAFGQRPTSNLSGQWNGNLRIPTGATLQLQMNVQDQGGRRTATLDIPTQNAQNIAVDRVETKGDSLLLTVSAIRARFAGQVAPDGRLLRGFWRQNNAKLPLTFQRTSTAAAPTAAGPSAKRGGKAGRPQEPQAPFSYQAEEVRFTNKSAGVTLAGTLTLPPGKGPFPAAVLLTGSGPQDRDEAVFGHKPFLVLADYLTQQGIAVLRFDDRGVGKSTGNATTTTLTDYTQDAEAAMAFLRSRPDINAKKVGLVGHSEGGTAGVRAASQAQPPAFLVLLGMAGVPGSEAVVQQALANARLKTKDPKILAGVEQRQRALIAISQRVADAQQAQQQMIAVLMPDISLPAEQMNQLRAAAAGQAAAMTTPAFRALLSDNPAQTLRTVKCPVLALGGAKDMQVISSTNLPAIEKSLKSSGNRDVTTRELPGLNHMFQTAPTGAISEYSQIEETFSPTAMQAISTWILSRTK</sequence>
<dbReference type="KEGG" id="haei:MUN82_15365"/>
<dbReference type="Gene3D" id="3.40.50.1820">
    <property type="entry name" value="alpha/beta hydrolase"/>
    <property type="match status" value="1"/>
</dbReference>
<dbReference type="SUPFAM" id="SSF53474">
    <property type="entry name" value="alpha/beta-Hydrolases"/>
    <property type="match status" value="1"/>
</dbReference>
<dbReference type="InterPro" id="IPR053145">
    <property type="entry name" value="AB_hydrolase_Est10"/>
</dbReference>
<proteinExistence type="predicted"/>